<dbReference type="InterPro" id="IPR012337">
    <property type="entry name" value="RNaseH-like_sf"/>
</dbReference>
<dbReference type="InterPro" id="IPR036397">
    <property type="entry name" value="RNaseH_sf"/>
</dbReference>
<dbReference type="GO" id="GO:0003676">
    <property type="term" value="F:nucleic acid binding"/>
    <property type="evidence" value="ECO:0007669"/>
    <property type="project" value="InterPro"/>
</dbReference>
<dbReference type="OrthoDB" id="1739170at2759"/>
<dbReference type="SUPFAM" id="SSF53098">
    <property type="entry name" value="Ribonuclease H-like"/>
    <property type="match status" value="1"/>
</dbReference>
<dbReference type="AlphaFoldDB" id="A0A371FH51"/>
<accession>A0A371FH51</accession>
<evidence type="ECO:0008006" key="3">
    <source>
        <dbReference type="Google" id="ProtNLM"/>
    </source>
</evidence>
<evidence type="ECO:0000313" key="1">
    <source>
        <dbReference type="EMBL" id="RDX77629.1"/>
    </source>
</evidence>
<proteinExistence type="predicted"/>
<evidence type="ECO:0000313" key="2">
    <source>
        <dbReference type="Proteomes" id="UP000257109"/>
    </source>
</evidence>
<name>A0A371FH51_MUCPR</name>
<protein>
    <recommendedName>
        <fullName evidence="3">Integrase catalytic domain-containing protein</fullName>
    </recommendedName>
</protein>
<dbReference type="Proteomes" id="UP000257109">
    <property type="component" value="Unassembled WGS sequence"/>
</dbReference>
<gene>
    <name evidence="1" type="ORF">CR513_42220</name>
</gene>
<organism evidence="1 2">
    <name type="scientific">Mucuna pruriens</name>
    <name type="common">Velvet bean</name>
    <name type="synonym">Dolichos pruriens</name>
    <dbReference type="NCBI Taxonomy" id="157652"/>
    <lineage>
        <taxon>Eukaryota</taxon>
        <taxon>Viridiplantae</taxon>
        <taxon>Streptophyta</taxon>
        <taxon>Embryophyta</taxon>
        <taxon>Tracheophyta</taxon>
        <taxon>Spermatophyta</taxon>
        <taxon>Magnoliopsida</taxon>
        <taxon>eudicotyledons</taxon>
        <taxon>Gunneridae</taxon>
        <taxon>Pentapetalae</taxon>
        <taxon>rosids</taxon>
        <taxon>fabids</taxon>
        <taxon>Fabales</taxon>
        <taxon>Fabaceae</taxon>
        <taxon>Papilionoideae</taxon>
        <taxon>50 kb inversion clade</taxon>
        <taxon>NPAAA clade</taxon>
        <taxon>indigoferoid/millettioid clade</taxon>
        <taxon>Phaseoleae</taxon>
        <taxon>Mucuna</taxon>
    </lineage>
</organism>
<dbReference type="Gene3D" id="3.30.420.10">
    <property type="entry name" value="Ribonuclease H-like superfamily/Ribonuclease H"/>
    <property type="match status" value="1"/>
</dbReference>
<sequence length="108" mass="12479">MGPFPVSNGYSYILLIVDYVSRWVEAVATKTNDTKSVMGFLKSNISIGLVTKGVTSTIELCPLYLRSMGWCIELPQHTIPRRMAKLKYSIRKSRKCCKRWKSQWENWS</sequence>
<feature type="non-terminal residue" evidence="1">
    <location>
        <position position="1"/>
    </location>
</feature>
<reference evidence="1" key="1">
    <citation type="submission" date="2018-05" db="EMBL/GenBank/DDBJ databases">
        <title>Draft genome of Mucuna pruriens seed.</title>
        <authorList>
            <person name="Nnadi N.E."/>
            <person name="Vos R."/>
            <person name="Hasami M.H."/>
            <person name="Devisetty U.K."/>
            <person name="Aguiy J.C."/>
        </authorList>
    </citation>
    <scope>NUCLEOTIDE SEQUENCE [LARGE SCALE GENOMIC DNA]</scope>
    <source>
        <strain evidence="1">JCA_2017</strain>
    </source>
</reference>
<comment type="caution">
    <text evidence="1">The sequence shown here is derived from an EMBL/GenBank/DDBJ whole genome shotgun (WGS) entry which is preliminary data.</text>
</comment>
<keyword evidence="2" id="KW-1185">Reference proteome</keyword>
<dbReference type="EMBL" id="QJKJ01009126">
    <property type="protein sequence ID" value="RDX77629.1"/>
    <property type="molecule type" value="Genomic_DNA"/>
</dbReference>